<keyword evidence="1" id="KW-0560">Oxidoreductase</keyword>
<reference evidence="3 4" key="1">
    <citation type="submission" date="2020-02" db="EMBL/GenBank/DDBJ databases">
        <authorList>
            <person name="Zheng R.K."/>
            <person name="Sun C.M."/>
        </authorList>
    </citation>
    <scope>NUCLEOTIDE SEQUENCE [LARGE SCALE GENOMIC DNA]</scope>
    <source>
        <strain evidence="4">rifampicinis</strain>
    </source>
</reference>
<sequence>MNNRKLGRSEIEVSALGMGCWAIGGPFWDGDLPNGWGDVNDDDSIASIHKALDMGVTLFDTADVYGAGHSEYVLAQALGNRRKDVVIATKFGYTFDEETRHTFEGRSDAAYIRSAVDESLRRLNTDYIDLYQFHINEHPLEGADVVRDTLEDLVQAGKIRAYGWSTDFIEKAAIFNEGAHNSAVQFECNVLDVNREMIAFCEQHNLGGLNRGPLAMGILTGKFTRASTLAEDDVRGPKQTQSDEGYFNYGKPNAKMLAQLEAIREVLRSGGRTLAQGAIAWLWAASEMMLPIPGFKTVAQVEENAGALQYGPLTADQMAEIDRILERDAVLS</sequence>
<evidence type="ECO:0000313" key="4">
    <source>
        <dbReference type="Proteomes" id="UP000594468"/>
    </source>
</evidence>
<dbReference type="AlphaFoldDB" id="A0A7S8EAE3"/>
<accession>A0A7S8EAE3</accession>
<dbReference type="EMBL" id="CP062983">
    <property type="protein sequence ID" value="QPC83300.1"/>
    <property type="molecule type" value="Genomic_DNA"/>
</dbReference>
<protein>
    <submittedName>
        <fullName evidence="3">Aldo/keto reductase</fullName>
    </submittedName>
</protein>
<dbReference type="InterPro" id="IPR050523">
    <property type="entry name" value="AKR_Detox_Biosynth"/>
</dbReference>
<dbReference type="Pfam" id="PF00248">
    <property type="entry name" value="Aldo_ket_red"/>
    <property type="match status" value="1"/>
</dbReference>
<dbReference type="PANTHER" id="PTHR43364:SF4">
    <property type="entry name" value="NAD(P)-LINKED OXIDOREDUCTASE SUPERFAMILY PROTEIN"/>
    <property type="match status" value="1"/>
</dbReference>
<dbReference type="PANTHER" id="PTHR43364">
    <property type="entry name" value="NADH-SPECIFIC METHYLGLYOXAL REDUCTASE-RELATED"/>
    <property type="match status" value="1"/>
</dbReference>
<dbReference type="SUPFAM" id="SSF51430">
    <property type="entry name" value="NAD(P)-linked oxidoreductase"/>
    <property type="match status" value="1"/>
</dbReference>
<name>A0A7S8EAE3_9CHLR</name>
<evidence type="ECO:0000259" key="2">
    <source>
        <dbReference type="Pfam" id="PF00248"/>
    </source>
</evidence>
<evidence type="ECO:0000313" key="3">
    <source>
        <dbReference type="EMBL" id="QPC83300.1"/>
    </source>
</evidence>
<dbReference type="InterPro" id="IPR036812">
    <property type="entry name" value="NAD(P)_OxRdtase_dom_sf"/>
</dbReference>
<dbReference type="GO" id="GO:0005829">
    <property type="term" value="C:cytosol"/>
    <property type="evidence" value="ECO:0007669"/>
    <property type="project" value="TreeGrafter"/>
</dbReference>
<proteinExistence type="predicted"/>
<dbReference type="CDD" id="cd19086">
    <property type="entry name" value="AKR_AKR11C1"/>
    <property type="match status" value="1"/>
</dbReference>
<gene>
    <name evidence="3" type="ORF">G4Y79_02675</name>
</gene>
<keyword evidence="4" id="KW-1185">Reference proteome</keyword>
<dbReference type="Proteomes" id="UP000594468">
    <property type="component" value="Chromosome"/>
</dbReference>
<evidence type="ECO:0000256" key="1">
    <source>
        <dbReference type="ARBA" id="ARBA00023002"/>
    </source>
</evidence>
<dbReference type="RefSeq" id="WP_195171367.1">
    <property type="nucleotide sequence ID" value="NZ_CP062983.1"/>
</dbReference>
<dbReference type="GO" id="GO:0016491">
    <property type="term" value="F:oxidoreductase activity"/>
    <property type="evidence" value="ECO:0007669"/>
    <property type="project" value="UniProtKB-KW"/>
</dbReference>
<organism evidence="3 4">
    <name type="scientific">Phototrophicus methaneseepsis</name>
    <dbReference type="NCBI Taxonomy" id="2710758"/>
    <lineage>
        <taxon>Bacteria</taxon>
        <taxon>Bacillati</taxon>
        <taxon>Chloroflexota</taxon>
        <taxon>Candidatus Thermofontia</taxon>
        <taxon>Phototrophicales</taxon>
        <taxon>Phototrophicaceae</taxon>
        <taxon>Phototrophicus</taxon>
    </lineage>
</organism>
<dbReference type="KEGG" id="pmet:G4Y79_02675"/>
<feature type="domain" description="NADP-dependent oxidoreductase" evidence="2">
    <location>
        <begin position="32"/>
        <end position="325"/>
    </location>
</feature>
<dbReference type="InterPro" id="IPR023210">
    <property type="entry name" value="NADP_OxRdtase_dom"/>
</dbReference>
<dbReference type="Gene3D" id="3.20.20.100">
    <property type="entry name" value="NADP-dependent oxidoreductase domain"/>
    <property type="match status" value="1"/>
</dbReference>